<dbReference type="EMBL" id="QNUL01000012">
    <property type="protein sequence ID" value="REA60089.1"/>
    <property type="molecule type" value="Genomic_DNA"/>
</dbReference>
<organism evidence="2 3">
    <name type="scientific">Dyadobacter luteus</name>
    <dbReference type="NCBI Taxonomy" id="2259619"/>
    <lineage>
        <taxon>Bacteria</taxon>
        <taxon>Pseudomonadati</taxon>
        <taxon>Bacteroidota</taxon>
        <taxon>Cytophagia</taxon>
        <taxon>Cytophagales</taxon>
        <taxon>Spirosomataceae</taxon>
        <taxon>Dyadobacter</taxon>
    </lineage>
</organism>
<reference evidence="2 3" key="1">
    <citation type="submission" date="2018-07" db="EMBL/GenBank/DDBJ databases">
        <title>Dyadobacter roseus sp. nov., isolated from rose rhizosphere soil.</title>
        <authorList>
            <person name="Chen L."/>
        </authorList>
    </citation>
    <scope>NUCLEOTIDE SEQUENCE [LARGE SCALE GENOMIC DNA]</scope>
    <source>
        <strain evidence="2 3">RS19</strain>
    </source>
</reference>
<name>A0A3D8Y9B3_9BACT</name>
<keyword evidence="3" id="KW-1185">Reference proteome</keyword>
<keyword evidence="1" id="KW-1133">Transmembrane helix</keyword>
<protein>
    <submittedName>
        <fullName evidence="2">Uncharacterized protein</fullName>
    </submittedName>
</protein>
<dbReference type="RefSeq" id="WP_115831834.1">
    <property type="nucleotide sequence ID" value="NZ_QNUL01000012.1"/>
</dbReference>
<proteinExistence type="predicted"/>
<gene>
    <name evidence="2" type="ORF">DSL64_15525</name>
</gene>
<keyword evidence="1" id="KW-0472">Membrane</keyword>
<sequence length="78" mass="8632">MHMKVGKTSSISDLGRKCVAPIWYFNMRRGTNALGILSLEIGIVFNVATCLLYYRFLSSSLFAKLRIGELVLSSGQMG</sequence>
<feature type="transmembrane region" description="Helical" evidence="1">
    <location>
        <begin position="33"/>
        <end position="54"/>
    </location>
</feature>
<accession>A0A3D8Y9B3</accession>
<dbReference type="Proteomes" id="UP000256373">
    <property type="component" value="Unassembled WGS sequence"/>
</dbReference>
<keyword evidence="1" id="KW-0812">Transmembrane</keyword>
<comment type="caution">
    <text evidence="2">The sequence shown here is derived from an EMBL/GenBank/DDBJ whole genome shotgun (WGS) entry which is preliminary data.</text>
</comment>
<evidence type="ECO:0000313" key="2">
    <source>
        <dbReference type="EMBL" id="REA60089.1"/>
    </source>
</evidence>
<dbReference type="AlphaFoldDB" id="A0A3D8Y9B3"/>
<evidence type="ECO:0000313" key="3">
    <source>
        <dbReference type="Proteomes" id="UP000256373"/>
    </source>
</evidence>
<evidence type="ECO:0000256" key="1">
    <source>
        <dbReference type="SAM" id="Phobius"/>
    </source>
</evidence>